<comment type="subcellular location">
    <subcellularLocation>
        <location evidence="1">Membrane</location>
        <topology evidence="1">Multi-pass membrane protein</topology>
    </subcellularLocation>
</comment>
<keyword evidence="7" id="KW-1185">Reference proteome</keyword>
<dbReference type="InterPro" id="IPR011701">
    <property type="entry name" value="MFS"/>
</dbReference>
<evidence type="ECO:0008006" key="8">
    <source>
        <dbReference type="Google" id="ProtNLM"/>
    </source>
</evidence>
<evidence type="ECO:0000313" key="6">
    <source>
        <dbReference type="EnsemblMetazoa" id="XP_020905033.1"/>
    </source>
</evidence>
<sequence length="372" mass="42136">MGFVWKQFSYVEPVFFVYMHYLLLLFPVMAQYVYARISEDVGFPYLNVTGGERCGGEDFAENSTLKTLETEVQTRSATLYTYYMVCAVIPSLIVGPFYGSYSDKRGRKPVLMAPLLAGLFETCLILVIIYFHLPLYMLFIGGVVNGLSGYVTTLWLALNSYLADTVKKDKLSNRMIVLNFSLFLAGTIAQLTSGLWIEYLGFKNPLWFIVSLQSLACLYTILFVKESVKEKVKANFFDLNSVRRLLQIVTKPRKNGRKNLVVALSILGTNIMITVGLSAVIILYVLRSPLCWQPTLVGYFLAYRFFALGAGSVIFIYLLRKCFNEINVTRLGFVSQIAGMLLFAFSTKTWMVFLGKSQFYKLQSSTINEDFA</sequence>
<dbReference type="Proteomes" id="UP000887567">
    <property type="component" value="Unplaced"/>
</dbReference>
<dbReference type="OMA" id="IACHILT"/>
<feature type="transmembrane region" description="Helical" evidence="5">
    <location>
        <begin position="80"/>
        <end position="98"/>
    </location>
</feature>
<feature type="transmembrane region" description="Helical" evidence="5">
    <location>
        <begin position="205"/>
        <end position="224"/>
    </location>
</feature>
<dbReference type="KEGG" id="epa:110243286"/>
<dbReference type="PANTHER" id="PTHR23507:SF1">
    <property type="entry name" value="FI18259P1-RELATED"/>
    <property type="match status" value="1"/>
</dbReference>
<dbReference type="AlphaFoldDB" id="A0A913XIX9"/>
<feature type="transmembrane region" description="Helical" evidence="5">
    <location>
        <begin position="260"/>
        <end position="286"/>
    </location>
</feature>
<proteinExistence type="predicted"/>
<dbReference type="GeneID" id="110243286"/>
<keyword evidence="4 5" id="KW-0472">Membrane</keyword>
<feature type="transmembrane region" description="Helical" evidence="5">
    <location>
        <begin position="175"/>
        <end position="199"/>
    </location>
</feature>
<evidence type="ECO:0000256" key="2">
    <source>
        <dbReference type="ARBA" id="ARBA00022692"/>
    </source>
</evidence>
<evidence type="ECO:0000313" key="7">
    <source>
        <dbReference type="Proteomes" id="UP000887567"/>
    </source>
</evidence>
<dbReference type="EnsemblMetazoa" id="XM_021049374.1">
    <property type="protein sequence ID" value="XP_020905033.1"/>
    <property type="gene ID" value="LOC110243286"/>
</dbReference>
<feature type="transmembrane region" description="Helical" evidence="5">
    <location>
        <begin position="298"/>
        <end position="319"/>
    </location>
</feature>
<dbReference type="GO" id="GO:0022857">
    <property type="term" value="F:transmembrane transporter activity"/>
    <property type="evidence" value="ECO:0007669"/>
    <property type="project" value="InterPro"/>
</dbReference>
<evidence type="ECO:0000256" key="4">
    <source>
        <dbReference type="ARBA" id="ARBA00023136"/>
    </source>
</evidence>
<dbReference type="Pfam" id="PF07690">
    <property type="entry name" value="MFS_1"/>
    <property type="match status" value="1"/>
</dbReference>
<feature type="transmembrane region" description="Helical" evidence="5">
    <location>
        <begin position="331"/>
        <end position="353"/>
    </location>
</feature>
<feature type="transmembrane region" description="Helical" evidence="5">
    <location>
        <begin position="137"/>
        <end position="163"/>
    </location>
</feature>
<dbReference type="PANTHER" id="PTHR23507">
    <property type="entry name" value="ZGC:174356"/>
    <property type="match status" value="1"/>
</dbReference>
<evidence type="ECO:0000256" key="1">
    <source>
        <dbReference type="ARBA" id="ARBA00004141"/>
    </source>
</evidence>
<keyword evidence="2 5" id="KW-0812">Transmembrane</keyword>
<keyword evidence="3 5" id="KW-1133">Transmembrane helix</keyword>
<organism evidence="6 7">
    <name type="scientific">Exaiptasia diaphana</name>
    <name type="common">Tropical sea anemone</name>
    <name type="synonym">Aiptasia pulchella</name>
    <dbReference type="NCBI Taxonomy" id="2652724"/>
    <lineage>
        <taxon>Eukaryota</taxon>
        <taxon>Metazoa</taxon>
        <taxon>Cnidaria</taxon>
        <taxon>Anthozoa</taxon>
        <taxon>Hexacorallia</taxon>
        <taxon>Actiniaria</taxon>
        <taxon>Aiptasiidae</taxon>
        <taxon>Exaiptasia</taxon>
    </lineage>
</organism>
<dbReference type="Gene3D" id="1.20.1250.20">
    <property type="entry name" value="MFS general substrate transporter like domains"/>
    <property type="match status" value="1"/>
</dbReference>
<dbReference type="GO" id="GO:0016020">
    <property type="term" value="C:membrane"/>
    <property type="evidence" value="ECO:0007669"/>
    <property type="project" value="UniProtKB-SubCell"/>
</dbReference>
<dbReference type="OrthoDB" id="419734at2759"/>
<accession>A0A913XIX9</accession>
<evidence type="ECO:0000256" key="3">
    <source>
        <dbReference type="ARBA" id="ARBA00022989"/>
    </source>
</evidence>
<dbReference type="SUPFAM" id="SSF103473">
    <property type="entry name" value="MFS general substrate transporter"/>
    <property type="match status" value="1"/>
</dbReference>
<evidence type="ECO:0000256" key="5">
    <source>
        <dbReference type="SAM" id="Phobius"/>
    </source>
</evidence>
<reference evidence="6" key="1">
    <citation type="submission" date="2022-11" db="UniProtKB">
        <authorList>
            <consortium name="EnsemblMetazoa"/>
        </authorList>
    </citation>
    <scope>IDENTIFICATION</scope>
</reference>
<protein>
    <recommendedName>
        <fullName evidence="8">Proton-coupled folate transporter</fullName>
    </recommendedName>
</protein>
<dbReference type="RefSeq" id="XP_020905033.1">
    <property type="nucleotide sequence ID" value="XM_021049374.1"/>
</dbReference>
<name>A0A913XIX9_EXADI</name>
<feature type="transmembrane region" description="Helical" evidence="5">
    <location>
        <begin position="110"/>
        <end position="131"/>
    </location>
</feature>
<dbReference type="InterPro" id="IPR036259">
    <property type="entry name" value="MFS_trans_sf"/>
</dbReference>
<feature type="transmembrane region" description="Helical" evidence="5">
    <location>
        <begin position="15"/>
        <end position="34"/>
    </location>
</feature>